<proteinExistence type="predicted"/>
<feature type="transmembrane region" description="Helical" evidence="1">
    <location>
        <begin position="225"/>
        <end position="247"/>
    </location>
</feature>
<dbReference type="EMBL" id="CADEBC010000586">
    <property type="protein sequence ID" value="CAB3256382.1"/>
    <property type="molecule type" value="Genomic_DNA"/>
</dbReference>
<accession>A0A8S1BBS5</accession>
<dbReference type="GO" id="GO:0016020">
    <property type="term" value="C:membrane"/>
    <property type="evidence" value="ECO:0007669"/>
    <property type="project" value="TreeGrafter"/>
</dbReference>
<dbReference type="Pfam" id="PF21534">
    <property type="entry name" value="Rost"/>
    <property type="match status" value="1"/>
</dbReference>
<feature type="transmembrane region" description="Helical" evidence="1">
    <location>
        <begin position="109"/>
        <end position="135"/>
    </location>
</feature>
<keyword evidence="3" id="KW-1185">Reference proteome</keyword>
<sequence length="271" mass="30871">MVYQALNDYPKTASFSALWISTDERLSDFYTSAWQRGESPMPLLIVRLLLAAFALAILTWSLIENSNPYWLLYLTSWGMLLVAAMMMSGIIVSFAFLCRKPTETSVLPWYVSLYWGIFNVTVTMSATINALYWLLLHNPALQNEMGMRDFWLNIATHAFTSCIVVAELLISRTPIRLGHIYQPLCFGVLYGLFTIIYYIAGGTDINGNEFIYEVLNWQYPKRSSILLISSVAFLIILYFLLWSLALIRDKCSMALVRTHSLPSPELNSLAL</sequence>
<dbReference type="Proteomes" id="UP000494106">
    <property type="component" value="Unassembled WGS sequence"/>
</dbReference>
<keyword evidence="1" id="KW-0812">Transmembrane</keyword>
<evidence type="ECO:0000313" key="2">
    <source>
        <dbReference type="EMBL" id="CAB3256382.1"/>
    </source>
</evidence>
<feature type="transmembrane region" description="Helical" evidence="1">
    <location>
        <begin position="181"/>
        <end position="200"/>
    </location>
</feature>
<keyword evidence="1" id="KW-1133">Transmembrane helix</keyword>
<evidence type="ECO:0000313" key="3">
    <source>
        <dbReference type="Proteomes" id="UP000494106"/>
    </source>
</evidence>
<evidence type="ECO:0000256" key="1">
    <source>
        <dbReference type="SAM" id="Phobius"/>
    </source>
</evidence>
<feature type="transmembrane region" description="Helical" evidence="1">
    <location>
        <begin position="44"/>
        <end position="63"/>
    </location>
</feature>
<comment type="caution">
    <text evidence="2">The sequence shown here is derived from an EMBL/GenBank/DDBJ whole genome shotgun (WGS) entry which is preliminary data.</text>
</comment>
<dbReference type="InterPro" id="IPR049352">
    <property type="entry name" value="Rost"/>
</dbReference>
<feature type="transmembrane region" description="Helical" evidence="1">
    <location>
        <begin position="69"/>
        <end position="97"/>
    </location>
</feature>
<name>A0A8S1BBS5_ARCPL</name>
<organism evidence="2 3">
    <name type="scientific">Arctia plantaginis</name>
    <name type="common">Wood tiger moth</name>
    <name type="synonym">Phalaena plantaginis</name>
    <dbReference type="NCBI Taxonomy" id="874455"/>
    <lineage>
        <taxon>Eukaryota</taxon>
        <taxon>Metazoa</taxon>
        <taxon>Ecdysozoa</taxon>
        <taxon>Arthropoda</taxon>
        <taxon>Hexapoda</taxon>
        <taxon>Insecta</taxon>
        <taxon>Pterygota</taxon>
        <taxon>Neoptera</taxon>
        <taxon>Endopterygota</taxon>
        <taxon>Lepidoptera</taxon>
        <taxon>Glossata</taxon>
        <taxon>Ditrysia</taxon>
        <taxon>Noctuoidea</taxon>
        <taxon>Erebidae</taxon>
        <taxon>Arctiinae</taxon>
        <taxon>Arctia</taxon>
    </lineage>
</organism>
<dbReference type="AlphaFoldDB" id="A0A8S1BBS5"/>
<dbReference type="OrthoDB" id="419711at2759"/>
<gene>
    <name evidence="2" type="ORF">APLA_LOCUS15375</name>
</gene>
<feature type="transmembrane region" description="Helical" evidence="1">
    <location>
        <begin position="150"/>
        <end position="169"/>
    </location>
</feature>
<dbReference type="PANTHER" id="PTHR12242:SF1">
    <property type="entry name" value="MYND-TYPE DOMAIN-CONTAINING PROTEIN"/>
    <property type="match status" value="1"/>
</dbReference>
<protein>
    <recommendedName>
        <fullName evidence="4">Protein rolling stone</fullName>
    </recommendedName>
</protein>
<keyword evidence="1" id="KW-0472">Membrane</keyword>
<evidence type="ECO:0008006" key="4">
    <source>
        <dbReference type="Google" id="ProtNLM"/>
    </source>
</evidence>
<dbReference type="PANTHER" id="PTHR12242">
    <property type="entry name" value="OS02G0130600 PROTEIN-RELATED"/>
    <property type="match status" value="1"/>
</dbReference>
<reference evidence="2 3" key="1">
    <citation type="submission" date="2020-04" db="EMBL/GenBank/DDBJ databases">
        <authorList>
            <person name="Wallbank WR R."/>
            <person name="Pardo Diaz C."/>
            <person name="Kozak K."/>
            <person name="Martin S."/>
            <person name="Jiggins C."/>
            <person name="Moest M."/>
            <person name="Warren A I."/>
            <person name="Byers J.R.P. K."/>
            <person name="Montejo-Kovacevich G."/>
            <person name="Yen C E."/>
        </authorList>
    </citation>
    <scope>NUCLEOTIDE SEQUENCE [LARGE SCALE GENOMIC DNA]</scope>
</reference>